<gene>
    <name evidence="1" type="ORF">BJ963_000787</name>
</gene>
<dbReference type="InterPro" id="IPR027417">
    <property type="entry name" value="P-loop_NTPase"/>
</dbReference>
<evidence type="ECO:0000313" key="2">
    <source>
        <dbReference type="Proteomes" id="UP000589620"/>
    </source>
</evidence>
<dbReference type="Proteomes" id="UP000589620">
    <property type="component" value="Unassembled WGS sequence"/>
</dbReference>
<organism evidence="1 2">
    <name type="scientific">Leifsonia soli</name>
    <dbReference type="NCBI Taxonomy" id="582665"/>
    <lineage>
        <taxon>Bacteria</taxon>
        <taxon>Bacillati</taxon>
        <taxon>Actinomycetota</taxon>
        <taxon>Actinomycetes</taxon>
        <taxon>Micrococcales</taxon>
        <taxon>Microbacteriaceae</taxon>
        <taxon>Leifsonia</taxon>
    </lineage>
</organism>
<name>A0A852SVY8_9MICO</name>
<dbReference type="NCBIfam" id="NF005115">
    <property type="entry name" value="PRK06547.1"/>
    <property type="match status" value="1"/>
</dbReference>
<accession>A0A852SVY8</accession>
<comment type="caution">
    <text evidence="1">The sequence shown here is derived from an EMBL/GenBank/DDBJ whole genome shotgun (WGS) entry which is preliminary data.</text>
</comment>
<dbReference type="AlphaFoldDB" id="A0A852SVY8"/>
<dbReference type="Gene3D" id="3.40.50.300">
    <property type="entry name" value="P-loop containing nucleotide triphosphate hydrolases"/>
    <property type="match status" value="1"/>
</dbReference>
<dbReference type="SUPFAM" id="SSF52540">
    <property type="entry name" value="P-loop containing nucleoside triphosphate hydrolases"/>
    <property type="match status" value="1"/>
</dbReference>
<reference evidence="1 2" key="1">
    <citation type="submission" date="2020-07" db="EMBL/GenBank/DDBJ databases">
        <title>Sequencing the genomes of 1000 actinobacteria strains.</title>
        <authorList>
            <person name="Klenk H.-P."/>
        </authorList>
    </citation>
    <scope>NUCLEOTIDE SEQUENCE [LARGE SCALE GENOMIC DNA]</scope>
    <source>
        <strain evidence="1 2">DSM 23871</strain>
    </source>
</reference>
<keyword evidence="2" id="KW-1185">Reference proteome</keyword>
<evidence type="ECO:0000313" key="1">
    <source>
        <dbReference type="EMBL" id="NYD73268.1"/>
    </source>
</evidence>
<protein>
    <submittedName>
        <fullName evidence="1">Uncharacterized protein</fullName>
    </submittedName>
</protein>
<sequence length="210" mass="22334">MRRSADDPLGALWSAVGRSVADATAAGHTPVILIDGPSGAGKSTLADLLIARWPAEGRPRLVRMDDLYPGWDGLDAGSEALGRDLLEPLRAIGAGSWQRWNWAGRHPSGVELVAGGEPLVVEGCGTLSRRNVARADLAVWLEADDVLRKERALARDGATFAAEWDRWQAQFDRFVAREHPRASAGVVLDVSGLDLPGGLTDVPAGTTVES</sequence>
<dbReference type="EMBL" id="JACCBJ010000001">
    <property type="protein sequence ID" value="NYD73268.1"/>
    <property type="molecule type" value="Genomic_DNA"/>
</dbReference>
<proteinExistence type="predicted"/>
<dbReference type="RefSeq" id="WP_179454786.1">
    <property type="nucleotide sequence ID" value="NZ_BAAAPX010000001.1"/>
</dbReference>